<gene>
    <name evidence="2" type="ORF">MP11Mi_19220</name>
</gene>
<keyword evidence="1" id="KW-0812">Transmembrane</keyword>
<accession>A0AA97CX71</accession>
<sequence length="46" mass="4812">MIMAADRIARSSELSEVRLHIGRLLVLVAGVVGIIAVLVLIVTTAA</sequence>
<name>A0AA97CX71_9ACTN</name>
<keyword evidence="1" id="KW-0472">Membrane</keyword>
<feature type="transmembrane region" description="Helical" evidence="1">
    <location>
        <begin position="21"/>
        <end position="42"/>
    </location>
</feature>
<organism evidence="2">
    <name type="scientific">Gordonia sp. MP11Mi</name>
    <dbReference type="NCBI Taxonomy" id="3022769"/>
    <lineage>
        <taxon>Bacteria</taxon>
        <taxon>Bacillati</taxon>
        <taxon>Actinomycetota</taxon>
        <taxon>Actinomycetes</taxon>
        <taxon>Mycobacteriales</taxon>
        <taxon>Gordoniaceae</taxon>
        <taxon>Gordonia</taxon>
    </lineage>
</organism>
<dbReference type="AlphaFoldDB" id="A0AA97CX71"/>
<evidence type="ECO:0000256" key="1">
    <source>
        <dbReference type="SAM" id="Phobius"/>
    </source>
</evidence>
<evidence type="ECO:0000313" key="2">
    <source>
        <dbReference type="EMBL" id="WOC12830.1"/>
    </source>
</evidence>
<dbReference type="EMBL" id="CP128986">
    <property type="protein sequence ID" value="WOC12830.1"/>
    <property type="molecule type" value="Genomic_DNA"/>
</dbReference>
<protein>
    <submittedName>
        <fullName evidence="2">Uncharacterized protein</fullName>
    </submittedName>
</protein>
<proteinExistence type="predicted"/>
<reference evidence="2" key="1">
    <citation type="submission" date="2023-06" db="EMBL/GenBank/DDBJ databases">
        <title>Gordonia sp. nov. and Pseudochrobactrum sp. nov., two species isolated from the burying beetle Nicrophorus vespilloides.</title>
        <authorList>
            <person name="Poehlein A."/>
            <person name="Guzman J."/>
            <person name="Daniel R."/>
            <person name="Vilcinskas A."/>
        </authorList>
    </citation>
    <scope>NUCLEOTIDE SEQUENCE</scope>
    <source>
        <strain evidence="2">MP11Mi</strain>
    </source>
</reference>
<keyword evidence="1" id="KW-1133">Transmembrane helix</keyword>